<evidence type="ECO:0000313" key="4">
    <source>
        <dbReference type="Proteomes" id="UP001296967"/>
    </source>
</evidence>
<gene>
    <name evidence="3" type="ORF">CCR82_09815</name>
</gene>
<evidence type="ECO:0000256" key="1">
    <source>
        <dbReference type="ARBA" id="ARBA00009981"/>
    </source>
</evidence>
<protein>
    <recommendedName>
        <fullName evidence="2">Antitoxin</fullName>
    </recommendedName>
</protein>
<comment type="similarity">
    <text evidence="1 2">Belongs to the phD/YefM antitoxin family.</text>
</comment>
<reference evidence="3" key="2">
    <citation type="journal article" date="2020" name="Microorganisms">
        <title>Osmotic Adaptation and Compatible Solute Biosynthesis of Phototrophic Bacteria as Revealed from Genome Analyses.</title>
        <authorList>
            <person name="Imhoff J.F."/>
            <person name="Rahn T."/>
            <person name="Kunzel S."/>
            <person name="Keller A."/>
            <person name="Neulinger S.C."/>
        </authorList>
    </citation>
    <scope>NUCLEOTIDE SEQUENCE</scope>
    <source>
        <strain evidence="3">DSM 4395</strain>
    </source>
</reference>
<name>A0AAJ0XFB7_HALSE</name>
<dbReference type="Gene3D" id="3.40.1620.10">
    <property type="entry name" value="YefM-like domain"/>
    <property type="match status" value="1"/>
</dbReference>
<evidence type="ECO:0000256" key="2">
    <source>
        <dbReference type="RuleBase" id="RU362080"/>
    </source>
</evidence>
<dbReference type="NCBIfam" id="TIGR01552">
    <property type="entry name" value="phd_fam"/>
    <property type="match status" value="1"/>
</dbReference>
<proteinExistence type="inferred from homology"/>
<dbReference type="EMBL" id="NHSF01000059">
    <property type="protein sequence ID" value="MBK5930809.1"/>
    <property type="molecule type" value="Genomic_DNA"/>
</dbReference>
<sequence>MSEDVLSLSQFKAEATRLLDQARDQSATLVLTQNGRARAVVQDYAQYQARERAMLILKLMAEGERDVSAGETAPQADVFAALRTRLQTQPDVQDG</sequence>
<reference evidence="3" key="1">
    <citation type="submission" date="2017-05" db="EMBL/GenBank/DDBJ databases">
        <authorList>
            <person name="Imhoff J.F."/>
            <person name="Rahn T."/>
            <person name="Kuenzel S."/>
            <person name="Neulinger S.C."/>
        </authorList>
    </citation>
    <scope>NUCLEOTIDE SEQUENCE</scope>
    <source>
        <strain evidence="3">DSM 4395</strain>
    </source>
</reference>
<dbReference type="SUPFAM" id="SSF143120">
    <property type="entry name" value="YefM-like"/>
    <property type="match status" value="1"/>
</dbReference>
<comment type="caution">
    <text evidence="3">The sequence shown here is derived from an EMBL/GenBank/DDBJ whole genome shotgun (WGS) entry which is preliminary data.</text>
</comment>
<dbReference type="RefSeq" id="WP_201245619.1">
    <property type="nucleotide sequence ID" value="NZ_NHSF01000059.1"/>
</dbReference>
<accession>A0AAJ0XFB7</accession>
<dbReference type="AlphaFoldDB" id="A0AAJ0XFB7"/>
<dbReference type="InterPro" id="IPR006442">
    <property type="entry name" value="Antitoxin_Phd/YefM"/>
</dbReference>
<organism evidence="3 4">
    <name type="scientific">Halochromatium salexigens</name>
    <name type="common">Chromatium salexigens</name>
    <dbReference type="NCBI Taxonomy" id="49447"/>
    <lineage>
        <taxon>Bacteria</taxon>
        <taxon>Pseudomonadati</taxon>
        <taxon>Pseudomonadota</taxon>
        <taxon>Gammaproteobacteria</taxon>
        <taxon>Chromatiales</taxon>
        <taxon>Chromatiaceae</taxon>
        <taxon>Halochromatium</taxon>
    </lineage>
</organism>
<comment type="function">
    <text evidence="2">Antitoxin component of a type II toxin-antitoxin (TA) system.</text>
</comment>
<dbReference type="InterPro" id="IPR036165">
    <property type="entry name" value="YefM-like_sf"/>
</dbReference>
<evidence type="ECO:0000313" key="3">
    <source>
        <dbReference type="EMBL" id="MBK5930809.1"/>
    </source>
</evidence>
<keyword evidence="4" id="KW-1185">Reference proteome</keyword>
<dbReference type="Pfam" id="PF02604">
    <property type="entry name" value="PhdYeFM_antitox"/>
    <property type="match status" value="1"/>
</dbReference>
<dbReference type="Proteomes" id="UP001296967">
    <property type="component" value="Unassembled WGS sequence"/>
</dbReference>